<gene>
    <name evidence="1" type="ORF">GBA65_14945</name>
</gene>
<dbReference type="KEGG" id="rmar:GBA65_14945"/>
<proteinExistence type="predicted"/>
<dbReference type="Proteomes" id="UP000502706">
    <property type="component" value="Chromosome"/>
</dbReference>
<dbReference type="EMBL" id="CP045121">
    <property type="protein sequence ID" value="QIN79604.1"/>
    <property type="molecule type" value="Genomic_DNA"/>
</dbReference>
<keyword evidence="2" id="KW-1185">Reference proteome</keyword>
<reference evidence="1 2" key="1">
    <citation type="submission" date="2019-10" db="EMBL/GenBank/DDBJ databases">
        <title>Rubrobacter sp nov SCSIO 52915 isolated from a deep-sea sediment in the South China Sea.</title>
        <authorList>
            <person name="Chen R.W."/>
        </authorList>
    </citation>
    <scope>NUCLEOTIDE SEQUENCE [LARGE SCALE GENOMIC DNA]</scope>
    <source>
        <strain evidence="1 2">SCSIO 52915</strain>
    </source>
</reference>
<dbReference type="RefSeq" id="WP_166397275.1">
    <property type="nucleotide sequence ID" value="NZ_CP045121.1"/>
</dbReference>
<dbReference type="AlphaFoldDB" id="A0A6G8PZE2"/>
<evidence type="ECO:0000313" key="1">
    <source>
        <dbReference type="EMBL" id="QIN79604.1"/>
    </source>
</evidence>
<evidence type="ECO:0000313" key="2">
    <source>
        <dbReference type="Proteomes" id="UP000502706"/>
    </source>
</evidence>
<sequence>MAYNTQGISRKSAEFRGAEGCKAKRVLVYGDAVGEAKNAPGANAGNLFGVTFDSAEDGKAVALSQYGFPEIEISQPIPVNTRVNVAADGGNPNDRGMIKPVNEAVGTVVNLVGITKSAGTRKGQRVMVDCRRFGEQIVV</sequence>
<name>A0A6G8PZE2_9ACTN</name>
<organism evidence="1 2">
    <name type="scientific">Rubrobacter marinus</name>
    <dbReference type="NCBI Taxonomy" id="2653852"/>
    <lineage>
        <taxon>Bacteria</taxon>
        <taxon>Bacillati</taxon>
        <taxon>Actinomycetota</taxon>
        <taxon>Rubrobacteria</taxon>
        <taxon>Rubrobacterales</taxon>
        <taxon>Rubrobacteraceae</taxon>
        <taxon>Rubrobacter</taxon>
    </lineage>
</organism>
<accession>A0A6G8PZE2</accession>
<protein>
    <submittedName>
        <fullName evidence="1">Uncharacterized protein</fullName>
    </submittedName>
</protein>